<proteinExistence type="predicted"/>
<dbReference type="Gene3D" id="2.60.40.1110">
    <property type="match status" value="1"/>
</dbReference>
<accession>A0ABN9E2I5</accession>
<dbReference type="InterPro" id="IPR035892">
    <property type="entry name" value="C2_domain_sf"/>
</dbReference>
<dbReference type="InterPro" id="IPR051281">
    <property type="entry name" value="Dual-spec_lipid-protein_phosph"/>
</dbReference>
<comment type="caution">
    <text evidence="2">The sequence shown here is derived from an EMBL/GenBank/DDBJ whole genome shotgun (WGS) entry which is preliminary data.</text>
</comment>
<dbReference type="Proteomes" id="UP001162483">
    <property type="component" value="Unassembled WGS sequence"/>
</dbReference>
<organism evidence="2 3">
    <name type="scientific">Staurois parvus</name>
    <dbReference type="NCBI Taxonomy" id="386267"/>
    <lineage>
        <taxon>Eukaryota</taxon>
        <taxon>Metazoa</taxon>
        <taxon>Chordata</taxon>
        <taxon>Craniata</taxon>
        <taxon>Vertebrata</taxon>
        <taxon>Euteleostomi</taxon>
        <taxon>Amphibia</taxon>
        <taxon>Batrachia</taxon>
        <taxon>Anura</taxon>
        <taxon>Neobatrachia</taxon>
        <taxon>Ranoidea</taxon>
        <taxon>Ranidae</taxon>
        <taxon>Staurois</taxon>
    </lineage>
</organism>
<sequence>VQIIIKKQVIFQCVCETQENCKLFFDPGNNLSVISLDGCPVISGDVKMRFESNAGLPKGYDDCPFYFWFNTSFVENNRLYLSKNELDNPHKEKSGKIYSENFAVELNFES</sequence>
<gene>
    <name evidence="2" type="ORF">SPARVUS_LOCUS8936396</name>
</gene>
<keyword evidence="3" id="KW-1185">Reference proteome</keyword>
<dbReference type="PANTHER" id="PTHR12305">
    <property type="entry name" value="PHOSPHATASE WITH HOMOLOGY TO TENSIN"/>
    <property type="match status" value="1"/>
</dbReference>
<evidence type="ECO:0000313" key="3">
    <source>
        <dbReference type="Proteomes" id="UP001162483"/>
    </source>
</evidence>
<dbReference type="SUPFAM" id="SSF49562">
    <property type="entry name" value="C2 domain (Calcium/lipid-binding domain, CaLB)"/>
    <property type="match status" value="1"/>
</dbReference>
<reference evidence="2" key="1">
    <citation type="submission" date="2023-05" db="EMBL/GenBank/DDBJ databases">
        <authorList>
            <person name="Stuckert A."/>
        </authorList>
    </citation>
    <scope>NUCLEOTIDE SEQUENCE</scope>
</reference>
<name>A0ABN9E2I5_9NEOB</name>
<dbReference type="PROSITE" id="PS51182">
    <property type="entry name" value="C2_TENSIN"/>
    <property type="match status" value="1"/>
</dbReference>
<feature type="domain" description="C2 tensin-type" evidence="1">
    <location>
        <begin position="1"/>
        <end position="110"/>
    </location>
</feature>
<evidence type="ECO:0000259" key="1">
    <source>
        <dbReference type="PROSITE" id="PS51182"/>
    </source>
</evidence>
<feature type="non-terminal residue" evidence="2">
    <location>
        <position position="1"/>
    </location>
</feature>
<evidence type="ECO:0000313" key="2">
    <source>
        <dbReference type="EMBL" id="CAI9578464.1"/>
    </source>
</evidence>
<dbReference type="PANTHER" id="PTHR12305:SF60">
    <property type="entry name" value="PHOSPHATIDYLINOSITOL 3,4,5-TRISPHOSPHATE 3-PHOSPHATASE TPTE2-RELATED"/>
    <property type="match status" value="1"/>
</dbReference>
<dbReference type="EMBL" id="CATNWA010015007">
    <property type="protein sequence ID" value="CAI9578464.1"/>
    <property type="molecule type" value="Genomic_DNA"/>
</dbReference>
<dbReference type="SMART" id="SM01326">
    <property type="entry name" value="PTEN_C2"/>
    <property type="match status" value="1"/>
</dbReference>
<dbReference type="InterPro" id="IPR014020">
    <property type="entry name" value="Tensin_C2-dom"/>
</dbReference>
<protein>
    <recommendedName>
        <fullName evidence="1">C2 tensin-type domain-containing protein</fullName>
    </recommendedName>
</protein>
<dbReference type="Pfam" id="PF10409">
    <property type="entry name" value="PTEN_C2"/>
    <property type="match status" value="1"/>
</dbReference>